<evidence type="ECO:0000256" key="1">
    <source>
        <dbReference type="SAM" id="MobiDB-lite"/>
    </source>
</evidence>
<dbReference type="Proteomes" id="UP001153714">
    <property type="component" value="Chromosome 5"/>
</dbReference>
<protein>
    <submittedName>
        <fullName evidence="2">Uncharacterized protein</fullName>
    </submittedName>
</protein>
<dbReference type="PANTHER" id="PTHR21696">
    <property type="entry name" value="PROTEIN UNC-79 HOMOLOG"/>
    <property type="match status" value="1"/>
</dbReference>
<dbReference type="AlphaFoldDB" id="A0A9N9RCE9"/>
<gene>
    <name evidence="2" type="ORF">DIATSA_LOCUS10964</name>
</gene>
<dbReference type="EMBL" id="OU893336">
    <property type="protein sequence ID" value="CAG9793534.1"/>
    <property type="molecule type" value="Genomic_DNA"/>
</dbReference>
<reference evidence="2" key="1">
    <citation type="submission" date="2021-12" db="EMBL/GenBank/DDBJ databases">
        <authorList>
            <person name="King R."/>
        </authorList>
    </citation>
    <scope>NUCLEOTIDE SEQUENCE</scope>
</reference>
<accession>A0A9N9RCE9</accession>
<evidence type="ECO:0000313" key="2">
    <source>
        <dbReference type="EMBL" id="CAG9793534.1"/>
    </source>
</evidence>
<reference evidence="2" key="2">
    <citation type="submission" date="2022-10" db="EMBL/GenBank/DDBJ databases">
        <authorList>
            <consortium name="ENA_rothamsted_submissions"/>
            <consortium name="culmorum"/>
            <person name="King R."/>
        </authorList>
    </citation>
    <scope>NUCLEOTIDE SEQUENCE</scope>
</reference>
<keyword evidence="3" id="KW-1185">Reference proteome</keyword>
<dbReference type="InterPro" id="IPR024855">
    <property type="entry name" value="UNC79"/>
</dbReference>
<proteinExistence type="predicted"/>
<organism evidence="2 3">
    <name type="scientific">Diatraea saccharalis</name>
    <name type="common">sugarcane borer</name>
    <dbReference type="NCBI Taxonomy" id="40085"/>
    <lineage>
        <taxon>Eukaryota</taxon>
        <taxon>Metazoa</taxon>
        <taxon>Ecdysozoa</taxon>
        <taxon>Arthropoda</taxon>
        <taxon>Hexapoda</taxon>
        <taxon>Insecta</taxon>
        <taxon>Pterygota</taxon>
        <taxon>Neoptera</taxon>
        <taxon>Endopterygota</taxon>
        <taxon>Lepidoptera</taxon>
        <taxon>Glossata</taxon>
        <taxon>Ditrysia</taxon>
        <taxon>Pyraloidea</taxon>
        <taxon>Crambidae</taxon>
        <taxon>Crambinae</taxon>
        <taxon>Diatraea</taxon>
    </lineage>
</organism>
<sequence length="722" mass="80784">MTATVETITEQLDMAATLPPADHPHMATAQTVTLTDTDVATATADELKNTSRPDVLYHLLQCLQTLVLNADALADHRGFLIWCQENLLIDNLWNVCNACHSHICSVAVPVLLHCVTLAGGADVFCGLVRDQFHHHESRVRFTAVERVSIIIRCVTSHRATLATSCATSSTTTSRACASPPWSESASSSASQHHHQVRDVTPRDASHLVRDQFHHHESRVRFTAVERVSIIIRCVTSHRATLATSCATSSTTTSRACASPPWSESASSSASQHHHQVRDVTPRDASHLVRDQFHHHESRVRFTAVERVSIIIRCVTSHRATLATSCATSSTTTSRACASPPWSESASSSVPPPRVARALHRRGASQHHHQVRDVTPRDASHLVRDQFHHHESRVRFTAVERVSIIIRFMDGSPIKTSLPLQTALATAFCYLISSMDDTNVYVAQRATLYIGTIHDNAIDLLLYCLETQFDLVIVDRPMVLQSIYQLHNTLSDRRILTWEFFLNRFEALLLEAQINSNKAVDFSNLRELVSSETSSEWFLYKVRRAHEALSVSAREPHVNTLSASFGTKWPYKRTISAPATMPPQPDARHEREKVYSRQYSAPLLKRKTSRFGLGQLLATPQSLGPTQRSNNTHDGFHSLSGRSTEDTLTTVLPRAVDLEEADRETTNLLVFLLMQFLSRSDQAHPTEDKATSKTQELVLKHLFLLLGYNCVEKYFHISPYTLR</sequence>
<dbReference type="OrthoDB" id="6270916at2759"/>
<dbReference type="InterPro" id="IPR016024">
    <property type="entry name" value="ARM-type_fold"/>
</dbReference>
<dbReference type="PANTHER" id="PTHR21696:SF2">
    <property type="entry name" value="PROTEIN UNC-79 HOMOLOG"/>
    <property type="match status" value="1"/>
</dbReference>
<feature type="region of interest" description="Disordered" evidence="1">
    <location>
        <begin position="251"/>
        <end position="277"/>
    </location>
</feature>
<dbReference type="SUPFAM" id="SSF48371">
    <property type="entry name" value="ARM repeat"/>
    <property type="match status" value="1"/>
</dbReference>
<name>A0A9N9RCE9_9NEOP</name>
<evidence type="ECO:0000313" key="3">
    <source>
        <dbReference type="Proteomes" id="UP001153714"/>
    </source>
</evidence>
<feature type="compositionally biased region" description="Low complexity" evidence="1">
    <location>
        <begin position="251"/>
        <end position="270"/>
    </location>
</feature>